<dbReference type="Proteomes" id="UP000271531">
    <property type="component" value="Unassembled WGS sequence"/>
</dbReference>
<dbReference type="AlphaFoldDB" id="A0A3M6HY82"/>
<proteinExistence type="predicted"/>
<evidence type="ECO:0000313" key="2">
    <source>
        <dbReference type="Proteomes" id="UP000271531"/>
    </source>
</evidence>
<protein>
    <recommendedName>
        <fullName evidence="3">Restriction endonuclease type IV Mrr domain-containing protein</fullName>
    </recommendedName>
</protein>
<organism evidence="1 2">
    <name type="scientific">Pseudomonas amygdali pv. tabaci</name>
    <name type="common">Pseudomonas syringae pv. tabaci</name>
    <dbReference type="NCBI Taxonomy" id="322"/>
    <lineage>
        <taxon>Bacteria</taxon>
        <taxon>Pseudomonadati</taxon>
        <taxon>Pseudomonadota</taxon>
        <taxon>Gammaproteobacteria</taxon>
        <taxon>Pseudomonadales</taxon>
        <taxon>Pseudomonadaceae</taxon>
        <taxon>Pseudomonas</taxon>
        <taxon>Pseudomonas amygdali</taxon>
    </lineage>
</organism>
<name>A0A3M6HY82_PSEAJ</name>
<evidence type="ECO:0000313" key="1">
    <source>
        <dbReference type="EMBL" id="RMW09888.1"/>
    </source>
</evidence>
<accession>A0A3M6HY82</accession>
<gene>
    <name evidence="1" type="ORF">ALP03_00051</name>
</gene>
<dbReference type="EMBL" id="RBVA01000133">
    <property type="protein sequence ID" value="RMW09888.1"/>
    <property type="molecule type" value="Genomic_DNA"/>
</dbReference>
<reference evidence="1 2" key="1">
    <citation type="submission" date="2018-08" db="EMBL/GenBank/DDBJ databases">
        <title>Recombination of ecologically and evolutionarily significant loci maintains genetic cohesion in the Pseudomonas syringae species complex.</title>
        <authorList>
            <person name="Dillon M."/>
            <person name="Thakur S."/>
            <person name="Almeida R.N.D."/>
            <person name="Weir B.S."/>
            <person name="Guttman D.S."/>
        </authorList>
    </citation>
    <scope>NUCLEOTIDE SEQUENCE [LARGE SCALE GENOMIC DNA]</scope>
    <source>
        <strain evidence="1 2">ICMP 4525</strain>
    </source>
</reference>
<comment type="caution">
    <text evidence="1">The sequence shown here is derived from an EMBL/GenBank/DDBJ whole genome shotgun (WGS) entry which is preliminary data.</text>
</comment>
<evidence type="ECO:0008006" key="3">
    <source>
        <dbReference type="Google" id="ProtNLM"/>
    </source>
</evidence>
<sequence length="491" mass="56410">MRYEISAEQLHEESSIGYKPTATDASFQSLPLSMLSDREFETLCYKLVKREIESGLFTTSNKIALMQGVGERGRDCTLYLDSISNGVIQCKKYAARLTLPQILKELIKLLLHSILDESIIPDPESFTYYIYSSNDCTEQALKLIYGFSNEIGTHIKNGTIEKYAKDVSEDYEAFIAFRSVMPMDEINKLLRSISLQFSNLSDLSGRVSKHTDLLQEFFKIRTVIDNSEADRIVRKALADHGLKLLTDADLKIIQQRVGQQVPNKRVRLGLADFFGFSTEFFRYLQPEELKSLLKQVAEIKMTLNTSMLNFIDNQVAIMELRYCRPLVARNEIHRFSSQVWKPYLFRRLASKCNFQDLPKALIEKYFPDTILPKDIVLKEISEILLDTADKVLKRDYSDMYGEGEFLAMKIRLLEKIHDGIESLEQAKILITRDLKTLMPIMDEVESKLELLLPTAPTIIIKEGDYFDDPEQLAQIMADCEAIDRSKPPKNE</sequence>